<sequence length="63" mass="7460">MLPTDTTRTKRRNIIMEQPLYQETSPEFYRQLPVKTCSHCGKEMDEQCESYKTECDECAVTEH</sequence>
<evidence type="ECO:0008006" key="3">
    <source>
        <dbReference type="Google" id="ProtNLM"/>
    </source>
</evidence>
<comment type="caution">
    <text evidence="1">The sequence shown here is derived from an EMBL/GenBank/DDBJ whole genome shotgun (WGS) entry which is preliminary data.</text>
</comment>
<name>A0ABX2V7L0_9BACL</name>
<dbReference type="InterPro" id="IPR025432">
    <property type="entry name" value="YhfH-like"/>
</dbReference>
<dbReference type="Pfam" id="PF14149">
    <property type="entry name" value="YhfH"/>
    <property type="match status" value="1"/>
</dbReference>
<reference evidence="1 2" key="1">
    <citation type="submission" date="2016-03" db="EMBL/GenBank/DDBJ databases">
        <authorList>
            <person name="Cho S.-Y."/>
            <person name="Lim S."/>
            <person name="Kim H."/>
            <person name="Soh E.H."/>
            <person name="Moon J.S."/>
        </authorList>
    </citation>
    <scope>NUCLEOTIDE SEQUENCE [LARGE SCALE GENOMIC DNA]</scope>
    <source>
        <strain evidence="1 2">KCTC 3810</strain>
    </source>
</reference>
<evidence type="ECO:0000313" key="1">
    <source>
        <dbReference type="EMBL" id="OAN12235.1"/>
    </source>
</evidence>
<proteinExistence type="predicted"/>
<accession>A0ABX2V7L0</accession>
<dbReference type="Proteomes" id="UP000078447">
    <property type="component" value="Unassembled WGS sequence"/>
</dbReference>
<organism evidence="1 2">
    <name type="scientific">Exiguobacterium undae</name>
    <dbReference type="NCBI Taxonomy" id="169177"/>
    <lineage>
        <taxon>Bacteria</taxon>
        <taxon>Bacillati</taxon>
        <taxon>Bacillota</taxon>
        <taxon>Bacilli</taxon>
        <taxon>Bacillales</taxon>
        <taxon>Bacillales Family XII. Incertae Sedis</taxon>
        <taxon>Exiguobacterium</taxon>
    </lineage>
</organism>
<gene>
    <name evidence="1" type="ORF">A3783_11860</name>
</gene>
<protein>
    <recommendedName>
        <fullName evidence="3">YhfH family protein</fullName>
    </recommendedName>
</protein>
<keyword evidence="2" id="KW-1185">Reference proteome</keyword>
<dbReference type="EMBL" id="LVVL01000015">
    <property type="protein sequence ID" value="OAN12235.1"/>
    <property type="molecule type" value="Genomic_DNA"/>
</dbReference>
<evidence type="ECO:0000313" key="2">
    <source>
        <dbReference type="Proteomes" id="UP000078447"/>
    </source>
</evidence>